<keyword evidence="7" id="KW-0234">DNA repair</keyword>
<dbReference type="InterPro" id="IPR035309">
    <property type="entry name" value="PSME4"/>
</dbReference>
<dbReference type="PANTHER" id="PTHR32170">
    <property type="entry name" value="PROTEASOME ACTIVATOR COMPLEX SUBUNIT 4"/>
    <property type="match status" value="1"/>
</dbReference>
<proteinExistence type="inferred from homology"/>
<evidence type="ECO:0000313" key="13">
    <source>
        <dbReference type="Proteomes" id="UP000035681"/>
    </source>
</evidence>
<dbReference type="InterPro" id="IPR011989">
    <property type="entry name" value="ARM-like"/>
</dbReference>
<feature type="domain" description="Proteasome activator complex subunit 4 C-terminal" evidence="10">
    <location>
        <begin position="1847"/>
        <end position="1925"/>
    </location>
</feature>
<reference evidence="14" key="1">
    <citation type="submission" date="2024-02" db="UniProtKB">
        <authorList>
            <consortium name="WormBaseParasite"/>
        </authorList>
    </citation>
    <scope>IDENTIFICATION</scope>
</reference>
<keyword evidence="5" id="KW-0677">Repeat</keyword>
<dbReference type="PANTHER" id="PTHR32170:SF3">
    <property type="entry name" value="PROTEASOME ACTIVATOR COMPLEX SUBUNIT 4"/>
    <property type="match status" value="1"/>
</dbReference>
<dbReference type="GO" id="GO:0010499">
    <property type="term" value="P:proteasomal ubiquitin-independent protein catabolic process"/>
    <property type="evidence" value="ECO:0007669"/>
    <property type="project" value="TreeGrafter"/>
</dbReference>
<evidence type="ECO:0000256" key="8">
    <source>
        <dbReference type="ARBA" id="ARBA00023242"/>
    </source>
</evidence>
<organism evidence="13 14">
    <name type="scientific">Strongyloides stercoralis</name>
    <name type="common">Threadworm</name>
    <dbReference type="NCBI Taxonomy" id="6248"/>
    <lineage>
        <taxon>Eukaryota</taxon>
        <taxon>Metazoa</taxon>
        <taxon>Ecdysozoa</taxon>
        <taxon>Nematoda</taxon>
        <taxon>Chromadorea</taxon>
        <taxon>Rhabditida</taxon>
        <taxon>Tylenchina</taxon>
        <taxon>Panagrolaimomorpha</taxon>
        <taxon>Strongyloidoidea</taxon>
        <taxon>Strongyloididae</taxon>
        <taxon>Strongyloides</taxon>
    </lineage>
</organism>
<dbReference type="Proteomes" id="UP000035681">
    <property type="component" value="Unplaced"/>
</dbReference>
<keyword evidence="9" id="KW-0472">Membrane</keyword>
<dbReference type="GO" id="GO:0016504">
    <property type="term" value="F:peptidase activator activity"/>
    <property type="evidence" value="ECO:0007669"/>
    <property type="project" value="InterPro"/>
</dbReference>
<evidence type="ECO:0000259" key="11">
    <source>
        <dbReference type="Pfam" id="PF16507"/>
    </source>
</evidence>
<keyword evidence="9" id="KW-0812">Transmembrane</keyword>
<dbReference type="SUPFAM" id="SSF48371">
    <property type="entry name" value="ARM repeat"/>
    <property type="match status" value="1"/>
</dbReference>
<comment type="subcellular location">
    <subcellularLocation>
        <location evidence="2">Cytoplasm</location>
    </subcellularLocation>
    <subcellularLocation>
        <location evidence="1">Nucleus speckle</location>
    </subcellularLocation>
</comment>
<keyword evidence="9" id="KW-1133">Transmembrane helix</keyword>
<keyword evidence="13" id="KW-1185">Reference proteome</keyword>
<dbReference type="InterPro" id="IPR032430">
    <property type="entry name" value="Blm10_mid"/>
</dbReference>
<dbReference type="WBParaSite" id="TCONS_00004944.p1">
    <property type="protein sequence ID" value="TCONS_00004944.p1"/>
    <property type="gene ID" value="XLOC_003210"/>
</dbReference>
<evidence type="ECO:0000256" key="3">
    <source>
        <dbReference type="ARBA" id="ARBA00005739"/>
    </source>
</evidence>
<evidence type="ECO:0000256" key="9">
    <source>
        <dbReference type="SAM" id="Phobius"/>
    </source>
</evidence>
<accession>A0AAF5D0F5</accession>
<dbReference type="AlphaFoldDB" id="A0AAF5D0F5"/>
<evidence type="ECO:0000256" key="2">
    <source>
        <dbReference type="ARBA" id="ARBA00004496"/>
    </source>
</evidence>
<evidence type="ECO:0000256" key="5">
    <source>
        <dbReference type="ARBA" id="ARBA00022737"/>
    </source>
</evidence>
<protein>
    <submittedName>
        <fullName evidence="14">MAM domain-containing protein</fullName>
    </submittedName>
</protein>
<dbReference type="GO" id="GO:0005829">
    <property type="term" value="C:cytosol"/>
    <property type="evidence" value="ECO:0007669"/>
    <property type="project" value="TreeGrafter"/>
</dbReference>
<feature type="domain" description="Proteasome activator complex subunit 4-like HEAT repeat-like" evidence="12">
    <location>
        <begin position="1294"/>
        <end position="1553"/>
    </location>
</feature>
<dbReference type="Gene3D" id="1.25.10.10">
    <property type="entry name" value="Leucine-rich Repeat Variant"/>
    <property type="match status" value="1"/>
</dbReference>
<keyword evidence="6" id="KW-0227">DNA damage</keyword>
<keyword evidence="4" id="KW-0963">Cytoplasm</keyword>
<feature type="domain" description="Proteasome activator Blm10 middle HEAT repeats region" evidence="11">
    <location>
        <begin position="311"/>
        <end position="448"/>
    </location>
</feature>
<comment type="similarity">
    <text evidence="3">Belongs to the BLM10 family.</text>
</comment>
<evidence type="ECO:0000256" key="4">
    <source>
        <dbReference type="ARBA" id="ARBA00022490"/>
    </source>
</evidence>
<sequence length="2366" mass="273060">MEKPSPIFQRQLWQISHLPYKDEIIPNSEENLKKITNGLLEAVAKKDLYDGLSFYLVQLQRYIQLYEIQMTKNDHIMILRILYTLMMERKLHVDIFNGVTYLIYIILPYPLKITRDDVDFVNWKELYEFYKYVSNEKDREGRFYLTTKSLTQLQKTIVKLKNLFPLTATKEILNEVRTLFYPFDSTMESAIKLLSLFLPLKMTYQEHSSFGASLWFEEVWKWYTLADHNLPWDPLCVEMFASLAKNCCGYGEWRSKYDIILSKSLRNFDISFGNNREISLTDDNSNTSQKLLATWFVYMLGGKDDGFQGHLSKFFTSIESYFHPSNDGDHLETLIRFVNNLATEMGTRIHYERYSSKKINTITEMKLTDEQIEKFVRTLMQVMKWLVFSKCELESIPETIKKLCDISPGIVLPFVLKLIYPALRNVSAPHRLRQSMKCFLSISLSLIRDYDCNLKRDNCDENVLKSIEIIYLEKENLQDIKKLKEKNLSKKEEKMLRKKIKLRKSTIEELMNDNSEVIKKSSSFGKDANLLKIEMEADGDLNNIHMDCQINKKSPSKSTTNFCSSKLLQHDFNGPLRFHIILLLEMIIKSFDINDIDKTSLSLEALTRIFNVIIVADCSEAINQLKDQLNKEEIRLCLLTKEFPSIIELFLTNVFSLIEKLEAGGARIRNDDADCGKVSGLSECEENDKEALLSTEEIALRENLVFVFTGLLENCSSQIRQTIFNSILKFVKENIFENQLSISIVTGVINQIIYFDPDYSFPLLFSHVRQNFPSCYPGVNKNIEIDIGLMWYISLSCCIFSLPGQSILKYRKEVTELAEFLLEFDHKMIYHLGCNGLLNTFTNLVGTYTEVNTKLISKIDKPFNEFLPIRHWGEMCDKRKPTTKIIFHTPTKDEIDFAFKLSSSILTLSLNKLENIEKLSKKQIRKHLGIIKMILRSMSEVLRPLDGKPIPLFNVFNNEKPDLYFNNITRNAEISKYLIDKPNFRNIIFKSLTKILPYMLANRESETTNINMILSIYNKILFDYGITQSTYNDEQNDATNNDVIFGNIVLGAKGDIFDVVRKKVSLCHSTRLLLYLTEPCIFNDTYIQILNDYVLAGESSYSKISNLAIDYIDDLLTSFPRVLKYILPHIQKLLSLTGEKNEYKISAGYKLISLDSCSSTRDYKIKNEIIKVISKNSNHFQYQIVVKCIKENCIPALSKMRQSPIDLRISKSLHSYSIKQYTLKNSKEPNTTGSDKLEEEKNKEMFKEYFEIIETITSTLSNPDSHWQIKKILLEVMANFITPHLEGRHFECIVKFLTDSDIDNAKMAFSIFLDYMILTKPPVNKVSISPPKANFNRNYDDDEVPLYGIFEDNLCMTYDSLVDQKTLRQVSKSFIGFNKWPKTIKASTPCDDQQFCNRSFDQLNDCEKVIINFFKQYNCVEKFFENIALSYAEKSGFYLKLANFITQMGRNFNDICLVNILKIMEIYAFHEKLAEKKIAAVIFAGIARGTKYWNMEKYERFINMIKEKLLKIWEALTPEIFNHWGEAISLVLAKRDVRRYKWLVDLVIEFANQIHSNMHPILIQIRLTLLGMINCSFSWRGTSIMTRCAEVAIKHLFSSHYIVMKGAADIISDACLLDIQGFAFDDRIPINMKPYDMDVIFERLGESLNIMMSEGYTKCFFSGVDLVPLDKQSKLYKGAFNALQSLILIIENRFYTGFLRFTSYIFILIPILAIYENDINDNMRKSCNLALNEIIPKLILKNSMVLEFIETMEHAIKYARSWKTQCSILRITRTIIFGSYFNALSEEFQKRIENIIIQMIASPHIEVRQSAAESLTGLILCNYLTVNSNLLNVFLKMARDNSENEHKQHGGILGLGGIVLGFPYTCPYYIPKVIVALAKIVRKSNNKVLHNSMITTLREFKRTHQDTWDEHEKCFKPEQLLILNNDLKYSFLKFCQIQIILLCYHSLIEGCLPGLQNLQYQLKLLQEKLGGDIEVDLSLTSIPLIKYRIATSPNPFIAQSCDLNCYSFDAIGTTPCKWSNEVNEPCAPNCGDSLDFIRAKNSWGTKESSLIFGTETTASKYYIISGTDNKMDPDATAMLVSHPIQCQEGDGEFIFRYWTSPGVSIQICTRRLGSPQKAFTWCSGNVTVGDPGPINLMIPGSIMYNFEIVLIAKGFNFDAFGSKGGIAIIDDIIYKASSVQNCADIPHIDPPPVLSKSTCTQLSCDFEDYDKCVDSLKYSGFWRYTDEQPLGNLHSGIRIPYKGSYIYARGPGTKFYKIHDVNINRQIAFEFCLYAPGNGTNLEIWGTILNFNETLLYTSTSIEHSNHQWACQRLIFHPNNYTSIEFRAKKLPNQFSYVGLDGFKVLDPITHQNLCVYHFKEKKYII</sequence>
<dbReference type="InterPro" id="IPR021843">
    <property type="entry name" value="PSME4_C"/>
</dbReference>
<dbReference type="GO" id="GO:0006281">
    <property type="term" value="P:DNA repair"/>
    <property type="evidence" value="ECO:0007669"/>
    <property type="project" value="UniProtKB-KW"/>
</dbReference>
<dbReference type="Pfam" id="PF11919">
    <property type="entry name" value="PSME4_C"/>
    <property type="match status" value="1"/>
</dbReference>
<dbReference type="GO" id="GO:0070628">
    <property type="term" value="F:proteasome binding"/>
    <property type="evidence" value="ECO:0007669"/>
    <property type="project" value="InterPro"/>
</dbReference>
<evidence type="ECO:0000256" key="1">
    <source>
        <dbReference type="ARBA" id="ARBA00004324"/>
    </source>
</evidence>
<dbReference type="Pfam" id="PF23096">
    <property type="entry name" value="HEAT_PSME4"/>
    <property type="match status" value="1"/>
</dbReference>
<evidence type="ECO:0000259" key="10">
    <source>
        <dbReference type="Pfam" id="PF11919"/>
    </source>
</evidence>
<evidence type="ECO:0000313" key="14">
    <source>
        <dbReference type="WBParaSite" id="TCONS_00004944.p1"/>
    </source>
</evidence>
<dbReference type="GO" id="GO:0016607">
    <property type="term" value="C:nuclear speck"/>
    <property type="evidence" value="ECO:0007669"/>
    <property type="project" value="UniProtKB-SubCell"/>
</dbReference>
<keyword evidence="8" id="KW-0539">Nucleus</keyword>
<evidence type="ECO:0000259" key="12">
    <source>
        <dbReference type="Pfam" id="PF23096"/>
    </source>
</evidence>
<feature type="domain" description="Proteasome activator Blm10 middle HEAT repeats region" evidence="11">
    <location>
        <begin position="577"/>
        <end position="935"/>
    </location>
</feature>
<dbReference type="Pfam" id="PF16507">
    <property type="entry name" value="HEAT_PSME4_mid"/>
    <property type="match status" value="2"/>
</dbReference>
<evidence type="ECO:0000256" key="7">
    <source>
        <dbReference type="ARBA" id="ARBA00023204"/>
    </source>
</evidence>
<feature type="transmembrane region" description="Helical" evidence="9">
    <location>
        <begin position="1694"/>
        <end position="1715"/>
    </location>
</feature>
<name>A0AAF5D0F5_STRER</name>
<dbReference type="InterPro" id="IPR055455">
    <property type="entry name" value="HEAT_PSME4"/>
</dbReference>
<dbReference type="InterPro" id="IPR016024">
    <property type="entry name" value="ARM-type_fold"/>
</dbReference>
<evidence type="ECO:0000256" key="6">
    <source>
        <dbReference type="ARBA" id="ARBA00022763"/>
    </source>
</evidence>